<dbReference type="InterPro" id="IPR050109">
    <property type="entry name" value="HTH-type_TetR-like_transc_reg"/>
</dbReference>
<dbReference type="PRINTS" id="PR00455">
    <property type="entry name" value="HTHTETR"/>
</dbReference>
<name>A0ABV3RDS4_9SPHN</name>
<gene>
    <name evidence="6" type="ORF">ABUH87_12670</name>
</gene>
<evidence type="ECO:0000256" key="2">
    <source>
        <dbReference type="ARBA" id="ARBA00023125"/>
    </source>
</evidence>
<evidence type="ECO:0000313" key="6">
    <source>
        <dbReference type="EMBL" id="MEW9855987.1"/>
    </source>
</evidence>
<dbReference type="Pfam" id="PF00440">
    <property type="entry name" value="TetR_N"/>
    <property type="match status" value="2"/>
</dbReference>
<dbReference type="PROSITE" id="PS50977">
    <property type="entry name" value="HTH_TETR_2"/>
    <property type="match status" value="2"/>
</dbReference>
<keyword evidence="7" id="KW-1185">Reference proteome</keyword>
<proteinExistence type="predicted"/>
<sequence>MATKLNLHRNDADPSYSRLISTVSNQWEGRGRACMSVRQISQMAGTSASSIYHHFGSLEHLFLASQQACLAQAQSWGDQQIEQLDGFAGSPESFAGFFAYIVDEWTQACRPLAFARRECALMAGRSAQFREQEEQWRALWADFWGRASRVFALGASTAIVERIFDSESLLHMLRWRRTVDQAALEETARGLAAWLAGKPAPAAPWREFAQAQAMRSLPAARTWDEKSWQILKAAEDMIAVGGATSITHRSVAERAGVSLGTVSHRFRTKSALLEAAFEGIYTRLVTRQAEPREPSPPASTSTFIDNVAQAVLRDRPTDASDDLVITAARDAELRSLGAQLRYLRGRTSRLTLQSLIGNRRTVNVLEGALFSSFLSAQFRRYAGSARANAAAELESELKVLTDLMGVGA</sequence>
<evidence type="ECO:0000256" key="4">
    <source>
        <dbReference type="PROSITE-ProRule" id="PRU00335"/>
    </source>
</evidence>
<dbReference type="InterPro" id="IPR009057">
    <property type="entry name" value="Homeodomain-like_sf"/>
</dbReference>
<keyword evidence="3" id="KW-0804">Transcription</keyword>
<feature type="DNA-binding region" description="H-T-H motif" evidence="4">
    <location>
        <begin position="36"/>
        <end position="55"/>
    </location>
</feature>
<keyword evidence="2 4" id="KW-0238">DNA-binding</keyword>
<feature type="domain" description="HTH tetR-type" evidence="5">
    <location>
        <begin position="224"/>
        <end position="284"/>
    </location>
</feature>
<dbReference type="PANTHER" id="PTHR30055:SF234">
    <property type="entry name" value="HTH-TYPE TRANSCRIPTIONAL REGULATOR BETI"/>
    <property type="match status" value="1"/>
</dbReference>
<dbReference type="SUPFAM" id="SSF46689">
    <property type="entry name" value="Homeodomain-like"/>
    <property type="match status" value="2"/>
</dbReference>
<dbReference type="Gene3D" id="1.10.357.10">
    <property type="entry name" value="Tetracycline Repressor, domain 2"/>
    <property type="match status" value="2"/>
</dbReference>
<evidence type="ECO:0000313" key="7">
    <source>
        <dbReference type="Proteomes" id="UP001556118"/>
    </source>
</evidence>
<evidence type="ECO:0000256" key="3">
    <source>
        <dbReference type="ARBA" id="ARBA00023163"/>
    </source>
</evidence>
<dbReference type="RefSeq" id="WP_367774223.1">
    <property type="nucleotide sequence ID" value="NZ_JBFNXR010000050.1"/>
</dbReference>
<evidence type="ECO:0000256" key="1">
    <source>
        <dbReference type="ARBA" id="ARBA00023015"/>
    </source>
</evidence>
<dbReference type="InterPro" id="IPR001647">
    <property type="entry name" value="HTH_TetR"/>
</dbReference>
<dbReference type="PANTHER" id="PTHR30055">
    <property type="entry name" value="HTH-TYPE TRANSCRIPTIONAL REGULATOR RUTR"/>
    <property type="match status" value="1"/>
</dbReference>
<evidence type="ECO:0000259" key="5">
    <source>
        <dbReference type="PROSITE" id="PS50977"/>
    </source>
</evidence>
<reference evidence="6 7" key="1">
    <citation type="submission" date="2024-06" db="EMBL/GenBank/DDBJ databases">
        <title>Novosphingobium rhizovicinus M1R2S20.</title>
        <authorList>
            <person name="Sun J.-Q."/>
        </authorList>
    </citation>
    <scope>NUCLEOTIDE SEQUENCE [LARGE SCALE GENOMIC DNA]</scope>
    <source>
        <strain evidence="6 7">M1R2S20</strain>
    </source>
</reference>
<dbReference type="EMBL" id="JBFNXR010000050">
    <property type="protein sequence ID" value="MEW9855987.1"/>
    <property type="molecule type" value="Genomic_DNA"/>
</dbReference>
<dbReference type="Proteomes" id="UP001556118">
    <property type="component" value="Unassembled WGS sequence"/>
</dbReference>
<comment type="caution">
    <text evidence="6">The sequence shown here is derived from an EMBL/GenBank/DDBJ whole genome shotgun (WGS) entry which is preliminary data.</text>
</comment>
<feature type="domain" description="HTH tetR-type" evidence="5">
    <location>
        <begin position="13"/>
        <end position="73"/>
    </location>
</feature>
<keyword evidence="1" id="KW-0805">Transcription regulation</keyword>
<accession>A0ABV3RDS4</accession>
<organism evidence="6 7">
    <name type="scientific">Novosphingobium rhizovicinum</name>
    <dbReference type="NCBI Taxonomy" id="3228928"/>
    <lineage>
        <taxon>Bacteria</taxon>
        <taxon>Pseudomonadati</taxon>
        <taxon>Pseudomonadota</taxon>
        <taxon>Alphaproteobacteria</taxon>
        <taxon>Sphingomonadales</taxon>
        <taxon>Sphingomonadaceae</taxon>
        <taxon>Novosphingobium</taxon>
    </lineage>
</organism>
<protein>
    <submittedName>
        <fullName evidence="6">TetR family transcriptional regulator</fullName>
    </submittedName>
</protein>
<feature type="DNA-binding region" description="H-T-H motif" evidence="4">
    <location>
        <begin position="247"/>
        <end position="266"/>
    </location>
</feature>